<dbReference type="Gene3D" id="3.30.70.330">
    <property type="match status" value="1"/>
</dbReference>
<dbReference type="InterPro" id="IPR012677">
    <property type="entry name" value="Nucleotide-bd_a/b_plait_sf"/>
</dbReference>
<dbReference type="PRINTS" id="PR01848">
    <property type="entry name" value="U2AUXFACTOR"/>
</dbReference>
<evidence type="ECO:0000256" key="4">
    <source>
        <dbReference type="ARBA" id="ARBA00022833"/>
    </source>
</evidence>
<gene>
    <name evidence="5" type="ORF">LSH36_952g00026</name>
</gene>
<proteinExistence type="predicted"/>
<protein>
    <submittedName>
        <fullName evidence="5">Uncharacterized protein</fullName>
    </submittedName>
</protein>
<dbReference type="AlphaFoldDB" id="A0AAD9MQQ3"/>
<keyword evidence="4" id="KW-0862">Zinc</keyword>
<keyword evidence="6" id="KW-1185">Reference proteome</keyword>
<dbReference type="GO" id="GO:0000398">
    <property type="term" value="P:mRNA splicing, via spliceosome"/>
    <property type="evidence" value="ECO:0007669"/>
    <property type="project" value="InterPro"/>
</dbReference>
<dbReference type="PANTHER" id="PTHR12620">
    <property type="entry name" value="U2 SNRNP AUXILIARY FACTOR, SMALL SUBUNIT"/>
    <property type="match status" value="1"/>
</dbReference>
<evidence type="ECO:0000256" key="3">
    <source>
        <dbReference type="ARBA" id="ARBA00022771"/>
    </source>
</evidence>
<dbReference type="InterPro" id="IPR009145">
    <property type="entry name" value="U2AF_small"/>
</dbReference>
<accession>A0AAD9MQQ3</accession>
<evidence type="ECO:0000256" key="1">
    <source>
        <dbReference type="ARBA" id="ARBA00022723"/>
    </source>
</evidence>
<reference evidence="5" key="1">
    <citation type="journal article" date="2023" name="Mol. Biol. Evol.">
        <title>Third-Generation Sequencing Reveals the Adaptive Role of the Epigenome in Three Deep-Sea Polychaetes.</title>
        <authorList>
            <person name="Perez M."/>
            <person name="Aroh O."/>
            <person name="Sun Y."/>
            <person name="Lan Y."/>
            <person name="Juniper S.K."/>
            <person name="Young C.R."/>
            <person name="Angers B."/>
            <person name="Qian P.Y."/>
        </authorList>
    </citation>
    <scope>NUCLEOTIDE SEQUENCE</scope>
    <source>
        <strain evidence="5">P08H-3</strain>
    </source>
</reference>
<dbReference type="GO" id="GO:0008270">
    <property type="term" value="F:zinc ion binding"/>
    <property type="evidence" value="ECO:0007669"/>
    <property type="project" value="UniProtKB-KW"/>
</dbReference>
<keyword evidence="3" id="KW-0863">Zinc-finger</keyword>
<dbReference type="Proteomes" id="UP001208570">
    <property type="component" value="Unassembled WGS sequence"/>
</dbReference>
<organism evidence="5 6">
    <name type="scientific">Paralvinella palmiformis</name>
    <dbReference type="NCBI Taxonomy" id="53620"/>
    <lineage>
        <taxon>Eukaryota</taxon>
        <taxon>Metazoa</taxon>
        <taxon>Spiralia</taxon>
        <taxon>Lophotrochozoa</taxon>
        <taxon>Annelida</taxon>
        <taxon>Polychaeta</taxon>
        <taxon>Sedentaria</taxon>
        <taxon>Canalipalpata</taxon>
        <taxon>Terebellida</taxon>
        <taxon>Terebelliformia</taxon>
        <taxon>Alvinellidae</taxon>
        <taxon>Paralvinella</taxon>
    </lineage>
</organism>
<comment type="caution">
    <text evidence="5">The sequence shown here is derived from an EMBL/GenBank/DDBJ whole genome shotgun (WGS) entry which is preliminary data.</text>
</comment>
<evidence type="ECO:0000313" key="5">
    <source>
        <dbReference type="EMBL" id="KAK2142447.1"/>
    </source>
</evidence>
<dbReference type="EMBL" id="JAODUP010000952">
    <property type="protein sequence ID" value="KAK2142447.1"/>
    <property type="molecule type" value="Genomic_DNA"/>
</dbReference>
<evidence type="ECO:0000256" key="2">
    <source>
        <dbReference type="ARBA" id="ARBA00022737"/>
    </source>
</evidence>
<name>A0AAD9MQQ3_9ANNE</name>
<dbReference type="GO" id="GO:0089701">
    <property type="term" value="C:U2AF complex"/>
    <property type="evidence" value="ECO:0007669"/>
    <property type="project" value="InterPro"/>
</dbReference>
<sequence>MRNDGAKRKRVKMLGTILSSQSEQRNRAISVRSLLKLAFVDLVIDLGLEFDDREIYQHFVEFYNDVLPEFKAIGHVIQFKVCCNYEPHLRGNVYVQFVRSFPPEEVPQGQGVQLSARFS</sequence>
<evidence type="ECO:0000313" key="6">
    <source>
        <dbReference type="Proteomes" id="UP001208570"/>
    </source>
</evidence>
<keyword evidence="2" id="KW-0677">Repeat</keyword>
<keyword evidence="1" id="KW-0479">Metal-binding</keyword>
<dbReference type="GO" id="GO:0003723">
    <property type="term" value="F:RNA binding"/>
    <property type="evidence" value="ECO:0007669"/>
    <property type="project" value="InterPro"/>
</dbReference>